<gene>
    <name evidence="1" type="ORF">IC609_02490</name>
</gene>
<accession>A0A927FF37</accession>
<comment type="caution">
    <text evidence="1">The sequence shown here is derived from an EMBL/GenBank/DDBJ whole genome shotgun (WGS) entry which is preliminary data.</text>
</comment>
<dbReference type="Proteomes" id="UP000647424">
    <property type="component" value="Unassembled WGS sequence"/>
</dbReference>
<dbReference type="AlphaFoldDB" id="A0A927FF37"/>
<evidence type="ECO:0000313" key="1">
    <source>
        <dbReference type="EMBL" id="MBD8049397.1"/>
    </source>
</evidence>
<evidence type="ECO:0000313" key="2">
    <source>
        <dbReference type="Proteomes" id="UP000647424"/>
    </source>
</evidence>
<reference evidence="1 2" key="1">
    <citation type="submission" date="2020-09" db="EMBL/GenBank/DDBJ databases">
        <title>Genome seq and assembly of Limnohabitants sp.</title>
        <authorList>
            <person name="Chhetri G."/>
        </authorList>
    </citation>
    <scope>NUCLEOTIDE SEQUENCE [LARGE SCALE GENOMIC DNA]</scope>
    <source>
        <strain evidence="1 2">JUR4</strain>
    </source>
</reference>
<proteinExistence type="predicted"/>
<dbReference type="EMBL" id="JACYFT010000001">
    <property type="protein sequence ID" value="MBD8049397.1"/>
    <property type="molecule type" value="Genomic_DNA"/>
</dbReference>
<organism evidence="1 2">
    <name type="scientific">Limnohabitans radicicola</name>
    <dbReference type="NCBI Taxonomy" id="2771427"/>
    <lineage>
        <taxon>Bacteria</taxon>
        <taxon>Pseudomonadati</taxon>
        <taxon>Pseudomonadota</taxon>
        <taxon>Betaproteobacteria</taxon>
        <taxon>Burkholderiales</taxon>
        <taxon>Comamonadaceae</taxon>
        <taxon>Limnohabitans</taxon>
    </lineage>
</organism>
<sequence length="175" mass="20418">MKPTAEHVRNFLNEHSQHITHWAVAHTPFHTYKATPQQLERMKHEAQNQCRFFRRSFSQFLYQAKALRKPEIYSPLLITTIEGVKASPFTQDTIHFNFAIGNVPRCISTDELRQVFEHCWVDKAKLSGKNLWLQAADCSRNTHWLNYITKEAEIGNIDTWDFQNTQIPHVALAAD</sequence>
<name>A0A927FF37_9BURK</name>
<protein>
    <submittedName>
        <fullName evidence="1">Uncharacterized protein</fullName>
    </submittedName>
</protein>
<keyword evidence="2" id="KW-1185">Reference proteome</keyword>